<dbReference type="EMBL" id="AZHO01000023">
    <property type="protein sequence ID" value="KMT58830.1"/>
    <property type="molecule type" value="Genomic_DNA"/>
</dbReference>
<dbReference type="Pfam" id="PF06028">
    <property type="entry name" value="DUF915"/>
    <property type="match status" value="1"/>
</dbReference>
<keyword evidence="2" id="KW-1185">Reference proteome</keyword>
<gene>
    <name evidence="1" type="ORF">X560_1866</name>
</gene>
<name>A0A0J8G869_9LIST</name>
<dbReference type="InterPro" id="IPR029058">
    <property type="entry name" value="AB_hydrolase_fold"/>
</dbReference>
<organism evidence="1 2">
    <name type="scientific">Listeria fleischmannii 1991</name>
    <dbReference type="NCBI Taxonomy" id="1430899"/>
    <lineage>
        <taxon>Bacteria</taxon>
        <taxon>Bacillati</taxon>
        <taxon>Bacillota</taxon>
        <taxon>Bacilli</taxon>
        <taxon>Bacillales</taxon>
        <taxon>Listeriaceae</taxon>
        <taxon>Listeria</taxon>
    </lineage>
</organism>
<dbReference type="AlphaFoldDB" id="A0A0J8G869"/>
<comment type="caution">
    <text evidence="1">The sequence shown here is derived from an EMBL/GenBank/DDBJ whole genome shotgun (WGS) entry which is preliminary data.</text>
</comment>
<accession>A0A0J8G869</accession>
<dbReference type="OrthoDB" id="503948at2"/>
<evidence type="ECO:0008006" key="3">
    <source>
        <dbReference type="Google" id="ProtNLM"/>
    </source>
</evidence>
<dbReference type="SUPFAM" id="SSF53474">
    <property type="entry name" value="alpha/beta-Hydrolases"/>
    <property type="match status" value="1"/>
</dbReference>
<reference evidence="1 2" key="1">
    <citation type="journal article" date="2015" name="Genome Biol. Evol.">
        <title>Comparative Genomics of Listeria Sensu Lato: Genus-Wide Differences in Evolutionary Dynamics and the Progressive Gain of Complex, Potentially Pathogenicity-Related Traits through Lateral Gene Transfer.</title>
        <authorList>
            <person name="Chiara M."/>
            <person name="Caruso M."/>
            <person name="D'Erchia A.M."/>
            <person name="Manzari C."/>
            <person name="Fraccalvieri R."/>
            <person name="Goffredo E."/>
            <person name="Latorre L."/>
            <person name="Miccolupo A."/>
            <person name="Padalino I."/>
            <person name="Santagada G."/>
            <person name="Chiocco D."/>
            <person name="Pesole G."/>
            <person name="Horner D.S."/>
            <person name="Parisi A."/>
        </authorList>
    </citation>
    <scope>NUCLEOTIDE SEQUENCE [LARGE SCALE GENOMIC DNA]</scope>
    <source>
        <strain evidence="1 2">1991</strain>
    </source>
</reference>
<dbReference type="Proteomes" id="UP000052258">
    <property type="component" value="Unassembled WGS sequence"/>
</dbReference>
<sequence>MKKIIFLLLTLGILFLAFSFIFMTADKRTTDNKTSQTVKAKPDKPREIATPTLFVHGYAGTKNSLGGMIKRLESQNDATKSLVITVKSDGTLDISGSYDKFSHNPLIQILFENNKSSMVNQTEWLETVTKTLKSDYHINKINALGHSMGGVSLVNYVEQTGSDNRFPTLEKLVLIGAPLNGLEIGNAAYELSATGPKTESERYANFMKQKANIPKSLEVFNIAGDKSDGTKSDGSVPVSSALSGKFIFSDILNYEEKLFTGSDAGHSQLHENPEVDAVVGDFLWVSNG</sequence>
<dbReference type="PATRIC" id="fig|1430899.3.peg.1906"/>
<proteinExistence type="predicted"/>
<dbReference type="RefSeq" id="WP_007472153.1">
    <property type="nucleotide sequence ID" value="NZ_KQ130617.1"/>
</dbReference>
<evidence type="ECO:0000313" key="2">
    <source>
        <dbReference type="Proteomes" id="UP000052258"/>
    </source>
</evidence>
<dbReference type="Gene3D" id="3.40.50.1820">
    <property type="entry name" value="alpha/beta hydrolase"/>
    <property type="match status" value="1"/>
</dbReference>
<evidence type="ECO:0000313" key="1">
    <source>
        <dbReference type="EMBL" id="KMT58830.1"/>
    </source>
</evidence>
<dbReference type="InterPro" id="IPR010315">
    <property type="entry name" value="DUF915_hydro-like"/>
</dbReference>
<protein>
    <recommendedName>
        <fullName evidence="3">Alpha/beta hydrolase</fullName>
    </recommendedName>
</protein>